<dbReference type="OrthoDB" id="8193815at2759"/>
<protein>
    <submittedName>
        <fullName evidence="2">Jg21859 protein</fullName>
    </submittedName>
</protein>
<feature type="region of interest" description="Disordered" evidence="1">
    <location>
        <begin position="54"/>
        <end position="74"/>
    </location>
</feature>
<dbReference type="EMBL" id="CAKXAJ010019189">
    <property type="protein sequence ID" value="CAH2218187.1"/>
    <property type="molecule type" value="Genomic_DNA"/>
</dbReference>
<comment type="caution">
    <text evidence="2">The sequence shown here is derived from an EMBL/GenBank/DDBJ whole genome shotgun (WGS) entry which is preliminary data.</text>
</comment>
<proteinExistence type="predicted"/>
<gene>
    <name evidence="2" type="primary">jg21859</name>
    <name evidence="2" type="ORF">PAEG_LOCUS6034</name>
</gene>
<feature type="compositionally biased region" description="Basic residues" evidence="1">
    <location>
        <begin position="62"/>
        <end position="72"/>
    </location>
</feature>
<evidence type="ECO:0000256" key="1">
    <source>
        <dbReference type="SAM" id="MobiDB-lite"/>
    </source>
</evidence>
<evidence type="ECO:0000313" key="2">
    <source>
        <dbReference type="EMBL" id="CAH2218187.1"/>
    </source>
</evidence>
<accession>A0A8S4QYE3</accession>
<keyword evidence="3" id="KW-1185">Reference proteome</keyword>
<dbReference type="Proteomes" id="UP000838756">
    <property type="component" value="Unassembled WGS sequence"/>
</dbReference>
<sequence>MEHSLLNIRKIQKINSLDIRAETKVIDFLPQALKLKWQWAGHIARLTNNSWTKKVTTWTGPKGKRKRGRPKSKWADDICRIAGTDWVKKASQRGSWKALEEAYTRKGFSSTLDK</sequence>
<dbReference type="AlphaFoldDB" id="A0A8S4QYE3"/>
<organism evidence="2 3">
    <name type="scientific">Pararge aegeria aegeria</name>
    <dbReference type="NCBI Taxonomy" id="348720"/>
    <lineage>
        <taxon>Eukaryota</taxon>
        <taxon>Metazoa</taxon>
        <taxon>Ecdysozoa</taxon>
        <taxon>Arthropoda</taxon>
        <taxon>Hexapoda</taxon>
        <taxon>Insecta</taxon>
        <taxon>Pterygota</taxon>
        <taxon>Neoptera</taxon>
        <taxon>Endopterygota</taxon>
        <taxon>Lepidoptera</taxon>
        <taxon>Glossata</taxon>
        <taxon>Ditrysia</taxon>
        <taxon>Papilionoidea</taxon>
        <taxon>Nymphalidae</taxon>
        <taxon>Satyrinae</taxon>
        <taxon>Satyrini</taxon>
        <taxon>Parargina</taxon>
        <taxon>Pararge</taxon>
    </lineage>
</organism>
<name>A0A8S4QYE3_9NEOP</name>
<evidence type="ECO:0000313" key="3">
    <source>
        <dbReference type="Proteomes" id="UP000838756"/>
    </source>
</evidence>
<reference evidence="2" key="1">
    <citation type="submission" date="2022-03" db="EMBL/GenBank/DDBJ databases">
        <authorList>
            <person name="Lindestad O."/>
        </authorList>
    </citation>
    <scope>NUCLEOTIDE SEQUENCE</scope>
</reference>